<keyword evidence="7" id="KW-0479">Metal-binding</keyword>
<organism evidence="16 17">
    <name type="scientific">Koribacter versatilis (strain Ellin345)</name>
    <dbReference type="NCBI Taxonomy" id="204669"/>
    <lineage>
        <taxon>Bacteria</taxon>
        <taxon>Pseudomonadati</taxon>
        <taxon>Acidobacteriota</taxon>
        <taxon>Terriglobia</taxon>
        <taxon>Terriglobales</taxon>
        <taxon>Candidatus Korobacteraceae</taxon>
        <taxon>Candidatus Korobacter</taxon>
    </lineage>
</organism>
<keyword evidence="9" id="KW-0460">Magnesium</keyword>
<dbReference type="SFLD" id="SFLDG01136">
    <property type="entry name" value="C1.6:_Phosphoserine_Phosphatas"/>
    <property type="match status" value="1"/>
</dbReference>
<dbReference type="KEGG" id="aba:Acid345_2803"/>
<name>Q1IMU6_KORVE</name>
<evidence type="ECO:0000256" key="7">
    <source>
        <dbReference type="ARBA" id="ARBA00022723"/>
    </source>
</evidence>
<dbReference type="Gene3D" id="3.40.50.1000">
    <property type="entry name" value="HAD superfamily/HAD-like"/>
    <property type="match status" value="1"/>
</dbReference>
<comment type="similarity">
    <text evidence="3">Belongs to the HAD-like hydrolase superfamily. SerB family.</text>
</comment>
<evidence type="ECO:0000256" key="12">
    <source>
        <dbReference type="ARBA" id="ARBA00048138"/>
    </source>
</evidence>
<evidence type="ECO:0000256" key="2">
    <source>
        <dbReference type="ARBA" id="ARBA00005135"/>
    </source>
</evidence>
<evidence type="ECO:0000256" key="9">
    <source>
        <dbReference type="ARBA" id="ARBA00022842"/>
    </source>
</evidence>
<accession>Q1IMU6</accession>
<evidence type="ECO:0000256" key="10">
    <source>
        <dbReference type="ARBA" id="ARBA00023299"/>
    </source>
</evidence>
<keyword evidence="17" id="KW-1185">Reference proteome</keyword>
<comment type="catalytic activity">
    <reaction evidence="13">
        <text>O-phospho-D-serine + H2O = D-serine + phosphate</text>
        <dbReference type="Rhea" id="RHEA:24873"/>
        <dbReference type="ChEBI" id="CHEBI:15377"/>
        <dbReference type="ChEBI" id="CHEBI:35247"/>
        <dbReference type="ChEBI" id="CHEBI:43474"/>
        <dbReference type="ChEBI" id="CHEBI:58680"/>
        <dbReference type="EC" id="3.1.3.3"/>
    </reaction>
</comment>
<dbReference type="CDD" id="cd04871">
    <property type="entry name" value="ACT_PSP_2"/>
    <property type="match status" value="1"/>
</dbReference>
<dbReference type="PANTHER" id="PTHR43344:SF2">
    <property type="entry name" value="PHOSPHOSERINE PHOSPHATASE"/>
    <property type="match status" value="1"/>
</dbReference>
<dbReference type="InterPro" id="IPR036412">
    <property type="entry name" value="HAD-like_sf"/>
</dbReference>
<dbReference type="SFLD" id="SFLDF00029">
    <property type="entry name" value="phosphoserine_phosphatase"/>
    <property type="match status" value="1"/>
</dbReference>
<dbReference type="InterPro" id="IPR004469">
    <property type="entry name" value="PSP"/>
</dbReference>
<sequence>MGQILLLSVSGHDRPGLTQSLTSILAAHGARILDIGQAVVHDTLALGLLIDAPDKSLALEEDILRKATQFEVAAHFTDVTEQEWQSWLGRASKQRFVVTVIASALTAQHLADVSAAIANGALNIDRIERLSSRESLAESGRACVQFHISGQKSEPDKLRASFLKLAQETGVDIAIQQESQYGRSRRLIAFDMDSTLIQAEIIDELAKMQGVGEEVSRVTEAAMRGELDFKQSFTRRVGLLKGLPESRVLELLDRVAITDGAERLISTLKSQGYKTAILSGGFTFFGLHLQSKLGMDYLHANELEIRHGIVTGNIVPPIMDGQRKAEKLQEIATEMGITLDQAIAVGDGANDLPMLNLAGMGIAFRAKPVVRQSAQHAISTLGLDAILYLLGMRDRAMP</sequence>
<dbReference type="SFLD" id="SFLDG01137">
    <property type="entry name" value="C1.6.1:_Phosphoserine_Phosphat"/>
    <property type="match status" value="1"/>
</dbReference>
<dbReference type="Pfam" id="PF13740">
    <property type="entry name" value="ACT_6"/>
    <property type="match status" value="1"/>
</dbReference>
<dbReference type="Pfam" id="PF00702">
    <property type="entry name" value="Hydrolase"/>
    <property type="match status" value="1"/>
</dbReference>
<evidence type="ECO:0000256" key="6">
    <source>
        <dbReference type="ARBA" id="ARBA00022605"/>
    </source>
</evidence>
<evidence type="ECO:0000256" key="11">
    <source>
        <dbReference type="ARBA" id="ARBA00031693"/>
    </source>
</evidence>
<dbReference type="Pfam" id="PF21086">
    <property type="entry name" value="ACT_PSP_2"/>
    <property type="match status" value="1"/>
</dbReference>
<dbReference type="InterPro" id="IPR045865">
    <property type="entry name" value="ACT-like_dom_sf"/>
</dbReference>
<keyword evidence="10" id="KW-0718">Serine biosynthesis</keyword>
<evidence type="ECO:0000256" key="3">
    <source>
        <dbReference type="ARBA" id="ARBA00009184"/>
    </source>
</evidence>
<evidence type="ECO:0000259" key="15">
    <source>
        <dbReference type="PROSITE" id="PS51671"/>
    </source>
</evidence>
<dbReference type="SUPFAM" id="SSF56784">
    <property type="entry name" value="HAD-like"/>
    <property type="match status" value="1"/>
</dbReference>
<dbReference type="NCBIfam" id="TIGR01488">
    <property type="entry name" value="HAD-SF-IB"/>
    <property type="match status" value="1"/>
</dbReference>
<evidence type="ECO:0000313" key="17">
    <source>
        <dbReference type="Proteomes" id="UP000002432"/>
    </source>
</evidence>
<dbReference type="SUPFAM" id="SSF55021">
    <property type="entry name" value="ACT-like"/>
    <property type="match status" value="1"/>
</dbReference>
<evidence type="ECO:0000256" key="8">
    <source>
        <dbReference type="ARBA" id="ARBA00022801"/>
    </source>
</evidence>
<evidence type="ECO:0000256" key="14">
    <source>
        <dbReference type="PIRSR" id="PIRSR604469-1"/>
    </source>
</evidence>
<dbReference type="CDD" id="cd07500">
    <property type="entry name" value="HAD_PSP"/>
    <property type="match status" value="1"/>
</dbReference>
<evidence type="ECO:0000256" key="1">
    <source>
        <dbReference type="ARBA" id="ARBA00001946"/>
    </source>
</evidence>
<dbReference type="eggNOG" id="COG3830">
    <property type="taxonomic scope" value="Bacteria"/>
</dbReference>
<comment type="cofactor">
    <cofactor evidence="1">
        <name>Mg(2+)</name>
        <dbReference type="ChEBI" id="CHEBI:18420"/>
    </cofactor>
</comment>
<protein>
    <recommendedName>
        <fullName evidence="5">Phosphoserine phosphatase</fullName>
        <ecNumber evidence="4">3.1.3.3</ecNumber>
    </recommendedName>
    <alternativeName>
        <fullName evidence="11">O-phosphoserine phosphohydrolase</fullName>
    </alternativeName>
</protein>
<dbReference type="InterPro" id="IPR002912">
    <property type="entry name" value="ACT_dom"/>
</dbReference>
<dbReference type="AlphaFoldDB" id="Q1IMU6"/>
<comment type="catalytic activity">
    <reaction evidence="12">
        <text>O-phospho-L-serine + H2O = L-serine + phosphate</text>
        <dbReference type="Rhea" id="RHEA:21208"/>
        <dbReference type="ChEBI" id="CHEBI:15377"/>
        <dbReference type="ChEBI" id="CHEBI:33384"/>
        <dbReference type="ChEBI" id="CHEBI:43474"/>
        <dbReference type="ChEBI" id="CHEBI:57524"/>
        <dbReference type="EC" id="3.1.3.3"/>
    </reaction>
</comment>
<dbReference type="GO" id="GO:0036424">
    <property type="term" value="F:L-phosphoserine phosphatase activity"/>
    <property type="evidence" value="ECO:0007669"/>
    <property type="project" value="InterPro"/>
</dbReference>
<dbReference type="HOGENOM" id="CLU_036368_0_0_0"/>
<keyword evidence="8 16" id="KW-0378">Hydrolase</keyword>
<dbReference type="eggNOG" id="COG0560">
    <property type="taxonomic scope" value="Bacteria"/>
</dbReference>
<evidence type="ECO:0000256" key="4">
    <source>
        <dbReference type="ARBA" id="ARBA00012640"/>
    </source>
</evidence>
<gene>
    <name evidence="16" type="ordered locus">Acid345_2803</name>
</gene>
<dbReference type="PANTHER" id="PTHR43344">
    <property type="entry name" value="PHOSPHOSERINE PHOSPHATASE"/>
    <property type="match status" value="1"/>
</dbReference>
<dbReference type="UniPathway" id="UPA00135">
    <property type="reaction ID" value="UER00198"/>
</dbReference>
<dbReference type="EMBL" id="CP000360">
    <property type="protein sequence ID" value="ABF41804.1"/>
    <property type="molecule type" value="Genomic_DNA"/>
</dbReference>
<dbReference type="CDD" id="cd04870">
    <property type="entry name" value="ACT_PSP_1"/>
    <property type="match status" value="1"/>
</dbReference>
<feature type="active site" description="Nucleophile" evidence="14">
    <location>
        <position position="191"/>
    </location>
</feature>
<feature type="active site" description="Proton donor" evidence="14">
    <location>
        <position position="193"/>
    </location>
</feature>
<keyword evidence="6" id="KW-0028">Amino-acid biosynthesis</keyword>
<comment type="pathway">
    <text evidence="2">Amino-acid biosynthesis; L-serine biosynthesis; L-serine from 3-phospho-D-glycerate: step 3/3.</text>
</comment>
<dbReference type="InterPro" id="IPR049148">
    <property type="entry name" value="PSP_ACT"/>
</dbReference>
<proteinExistence type="inferred from homology"/>
<dbReference type="EnsemblBacteria" id="ABF41804">
    <property type="protein sequence ID" value="ABF41804"/>
    <property type="gene ID" value="Acid345_2803"/>
</dbReference>
<dbReference type="Proteomes" id="UP000002432">
    <property type="component" value="Chromosome"/>
</dbReference>
<feature type="domain" description="ACT" evidence="15">
    <location>
        <begin position="6"/>
        <end position="84"/>
    </location>
</feature>
<dbReference type="NCBIfam" id="TIGR00338">
    <property type="entry name" value="serB"/>
    <property type="match status" value="1"/>
</dbReference>
<dbReference type="RefSeq" id="WP_011523605.1">
    <property type="nucleotide sequence ID" value="NC_008009.1"/>
</dbReference>
<dbReference type="EC" id="3.1.3.3" evidence="4"/>
<dbReference type="GO" id="GO:0000287">
    <property type="term" value="F:magnesium ion binding"/>
    <property type="evidence" value="ECO:0007669"/>
    <property type="project" value="TreeGrafter"/>
</dbReference>
<dbReference type="STRING" id="204669.Acid345_2803"/>
<dbReference type="GO" id="GO:0005737">
    <property type="term" value="C:cytoplasm"/>
    <property type="evidence" value="ECO:0007669"/>
    <property type="project" value="TreeGrafter"/>
</dbReference>
<dbReference type="OrthoDB" id="9790031at2"/>
<dbReference type="SFLD" id="SFLDS00003">
    <property type="entry name" value="Haloacid_Dehalogenase"/>
    <property type="match status" value="1"/>
</dbReference>
<dbReference type="Gene3D" id="3.30.70.260">
    <property type="match status" value="1"/>
</dbReference>
<dbReference type="GO" id="GO:0006564">
    <property type="term" value="P:L-serine biosynthetic process"/>
    <property type="evidence" value="ECO:0007669"/>
    <property type="project" value="UniProtKB-KW"/>
</dbReference>
<evidence type="ECO:0000256" key="5">
    <source>
        <dbReference type="ARBA" id="ARBA00015196"/>
    </source>
</evidence>
<reference evidence="16 17" key="1">
    <citation type="journal article" date="2009" name="Appl. Environ. Microbiol.">
        <title>Three genomes from the phylum Acidobacteria provide insight into the lifestyles of these microorganisms in soils.</title>
        <authorList>
            <person name="Ward N.L."/>
            <person name="Challacombe J.F."/>
            <person name="Janssen P.H."/>
            <person name="Henrissat B."/>
            <person name="Coutinho P.M."/>
            <person name="Wu M."/>
            <person name="Xie G."/>
            <person name="Haft D.H."/>
            <person name="Sait M."/>
            <person name="Badger J."/>
            <person name="Barabote R.D."/>
            <person name="Bradley B."/>
            <person name="Brettin T.S."/>
            <person name="Brinkac L.M."/>
            <person name="Bruce D."/>
            <person name="Creasy T."/>
            <person name="Daugherty S.C."/>
            <person name="Davidsen T.M."/>
            <person name="DeBoy R.T."/>
            <person name="Detter J.C."/>
            <person name="Dodson R.J."/>
            <person name="Durkin A.S."/>
            <person name="Ganapathy A."/>
            <person name="Gwinn-Giglio M."/>
            <person name="Han C.S."/>
            <person name="Khouri H."/>
            <person name="Kiss H."/>
            <person name="Kothari S.P."/>
            <person name="Madupu R."/>
            <person name="Nelson K.E."/>
            <person name="Nelson W.C."/>
            <person name="Paulsen I."/>
            <person name="Penn K."/>
            <person name="Ren Q."/>
            <person name="Rosovitz M.J."/>
            <person name="Selengut J.D."/>
            <person name="Shrivastava S."/>
            <person name="Sullivan S.A."/>
            <person name="Tapia R."/>
            <person name="Thompson L.S."/>
            <person name="Watkins K.L."/>
            <person name="Yang Q."/>
            <person name="Yu C."/>
            <person name="Zafar N."/>
            <person name="Zhou L."/>
            <person name="Kuske C.R."/>
        </authorList>
    </citation>
    <scope>NUCLEOTIDE SEQUENCE [LARGE SCALE GENOMIC DNA]</scope>
    <source>
        <strain evidence="16 17">Ellin345</strain>
    </source>
</reference>
<dbReference type="InterPro" id="IPR050582">
    <property type="entry name" value="HAD-like_SerB"/>
</dbReference>
<evidence type="ECO:0000313" key="16">
    <source>
        <dbReference type="EMBL" id="ABF41804.1"/>
    </source>
</evidence>
<dbReference type="PROSITE" id="PS51671">
    <property type="entry name" value="ACT"/>
    <property type="match status" value="1"/>
</dbReference>
<evidence type="ECO:0000256" key="13">
    <source>
        <dbReference type="ARBA" id="ARBA00048523"/>
    </source>
</evidence>
<dbReference type="InterPro" id="IPR023214">
    <property type="entry name" value="HAD_sf"/>
</dbReference>